<sequence>MALLNDLLTTTRRLIDGWATAAQQQACRNAMVAGTALAQARAQRANVEEFLAARIPGPRKPASVDGELAEAETAAPKPAPSAANG</sequence>
<feature type="compositionally biased region" description="Low complexity" evidence="1">
    <location>
        <begin position="71"/>
        <end position="85"/>
    </location>
</feature>
<dbReference type="EMBL" id="QYRP01000002">
    <property type="protein sequence ID" value="RJS45044.1"/>
    <property type="molecule type" value="Genomic_DNA"/>
</dbReference>
<evidence type="ECO:0000313" key="2">
    <source>
        <dbReference type="EMBL" id="RJS45044.1"/>
    </source>
</evidence>
<dbReference type="AlphaFoldDB" id="A0A3A5HAF8"/>
<gene>
    <name evidence="2" type="ORF">D4739_01475</name>
</gene>
<evidence type="ECO:0000313" key="3">
    <source>
        <dbReference type="Proteomes" id="UP000276542"/>
    </source>
</evidence>
<organism evidence="2 3">
    <name type="scientific">Nocardioides cavernaquae</name>
    <dbReference type="NCBI Taxonomy" id="2321396"/>
    <lineage>
        <taxon>Bacteria</taxon>
        <taxon>Bacillati</taxon>
        <taxon>Actinomycetota</taxon>
        <taxon>Actinomycetes</taxon>
        <taxon>Propionibacteriales</taxon>
        <taxon>Nocardioidaceae</taxon>
        <taxon>Nocardioides</taxon>
    </lineage>
</organism>
<keyword evidence="3" id="KW-1185">Reference proteome</keyword>
<protein>
    <submittedName>
        <fullName evidence="2">Uncharacterized protein</fullName>
    </submittedName>
</protein>
<reference evidence="3" key="1">
    <citation type="submission" date="2018-09" db="EMBL/GenBank/DDBJ databases">
        <authorList>
            <person name="Zhu H."/>
        </authorList>
    </citation>
    <scope>NUCLEOTIDE SEQUENCE [LARGE SCALE GENOMIC DNA]</scope>
    <source>
        <strain evidence="3">K1W22B-1</strain>
    </source>
</reference>
<evidence type="ECO:0000256" key="1">
    <source>
        <dbReference type="SAM" id="MobiDB-lite"/>
    </source>
</evidence>
<dbReference type="Proteomes" id="UP000276542">
    <property type="component" value="Unassembled WGS sequence"/>
</dbReference>
<comment type="caution">
    <text evidence="2">The sequence shown here is derived from an EMBL/GenBank/DDBJ whole genome shotgun (WGS) entry which is preliminary data.</text>
</comment>
<feature type="region of interest" description="Disordered" evidence="1">
    <location>
        <begin position="57"/>
        <end position="85"/>
    </location>
</feature>
<dbReference type="OrthoDB" id="3790630at2"/>
<accession>A0A3A5HAF8</accession>
<name>A0A3A5HAF8_9ACTN</name>
<dbReference type="RefSeq" id="WP_120058947.1">
    <property type="nucleotide sequence ID" value="NZ_QYRP01000002.1"/>
</dbReference>
<proteinExistence type="predicted"/>